<proteinExistence type="predicted"/>
<keyword evidence="3" id="KW-1185">Reference proteome</keyword>
<dbReference type="InterPro" id="IPR043519">
    <property type="entry name" value="NT_sf"/>
</dbReference>
<dbReference type="SMART" id="SM00954">
    <property type="entry name" value="RelA_SpoT"/>
    <property type="match status" value="1"/>
</dbReference>
<dbReference type="SUPFAM" id="SSF81301">
    <property type="entry name" value="Nucleotidyltransferase"/>
    <property type="match status" value="1"/>
</dbReference>
<evidence type="ECO:0000313" key="3">
    <source>
        <dbReference type="Proteomes" id="UP000321234"/>
    </source>
</evidence>
<accession>A0A5C8Z227</accession>
<dbReference type="Gene3D" id="1.10.287.860">
    <property type="entry name" value="Nucleotidyltransferase"/>
    <property type="match status" value="1"/>
</dbReference>
<dbReference type="AlphaFoldDB" id="A0A5C8Z227"/>
<reference evidence="2 3" key="1">
    <citation type="submission" date="2019-07" db="EMBL/GenBank/DDBJ databases">
        <title>Quadrisphaera sp. strain DD2A genome sequencing and assembly.</title>
        <authorList>
            <person name="Kim I."/>
        </authorList>
    </citation>
    <scope>NUCLEOTIDE SEQUENCE [LARGE SCALE GENOMIC DNA]</scope>
    <source>
        <strain evidence="2 3">DD2A</strain>
    </source>
</reference>
<dbReference type="PANTHER" id="PTHR41773">
    <property type="entry name" value="GTP PYROPHOSPHATASE-RELATED"/>
    <property type="match status" value="1"/>
</dbReference>
<dbReference type="EMBL" id="VKAC01000020">
    <property type="protein sequence ID" value="TXR51597.1"/>
    <property type="molecule type" value="Genomic_DNA"/>
</dbReference>
<dbReference type="RefSeq" id="WP_147928499.1">
    <property type="nucleotide sequence ID" value="NZ_VKAC01000020.1"/>
</dbReference>
<feature type="domain" description="RelA/SpoT" evidence="1">
    <location>
        <begin position="70"/>
        <end position="201"/>
    </location>
</feature>
<dbReference type="OrthoDB" id="9801824at2"/>
<gene>
    <name evidence="2" type="ORF">FMM08_22000</name>
</gene>
<evidence type="ECO:0000259" key="1">
    <source>
        <dbReference type="SMART" id="SM00954"/>
    </source>
</evidence>
<dbReference type="CDD" id="cd05399">
    <property type="entry name" value="NT_Rel-Spo_like"/>
    <property type="match status" value="1"/>
</dbReference>
<dbReference type="Pfam" id="PF04607">
    <property type="entry name" value="RelA_SpoT"/>
    <property type="match status" value="1"/>
</dbReference>
<protein>
    <recommendedName>
        <fullName evidence="1">RelA/SpoT domain-containing protein</fullName>
    </recommendedName>
</protein>
<comment type="caution">
    <text evidence="2">The sequence shown here is derived from an EMBL/GenBank/DDBJ whole genome shotgun (WGS) entry which is preliminary data.</text>
</comment>
<dbReference type="Gene3D" id="3.30.460.10">
    <property type="entry name" value="Beta Polymerase, domain 2"/>
    <property type="match status" value="1"/>
</dbReference>
<name>A0A5C8Z227_9ACTN</name>
<evidence type="ECO:0000313" key="2">
    <source>
        <dbReference type="EMBL" id="TXR51597.1"/>
    </source>
</evidence>
<dbReference type="PANTHER" id="PTHR41773:SF1">
    <property type="entry name" value="RELA_SPOT DOMAIN-CONTAINING PROTEIN"/>
    <property type="match status" value="1"/>
</dbReference>
<organism evidence="2 3">
    <name type="scientific">Quadrisphaera setariae</name>
    <dbReference type="NCBI Taxonomy" id="2593304"/>
    <lineage>
        <taxon>Bacteria</taxon>
        <taxon>Bacillati</taxon>
        <taxon>Actinomycetota</taxon>
        <taxon>Actinomycetes</taxon>
        <taxon>Kineosporiales</taxon>
        <taxon>Kineosporiaceae</taxon>
        <taxon>Quadrisphaera</taxon>
    </lineage>
</organism>
<dbReference type="GO" id="GO:0015969">
    <property type="term" value="P:guanosine tetraphosphate metabolic process"/>
    <property type="evidence" value="ECO:0007669"/>
    <property type="project" value="InterPro"/>
</dbReference>
<dbReference type="Proteomes" id="UP000321234">
    <property type="component" value="Unassembled WGS sequence"/>
</dbReference>
<dbReference type="InterPro" id="IPR007685">
    <property type="entry name" value="RelA_SpoT"/>
</dbReference>
<sequence>MSALQDASAAGEGAVESVENPEVILAEHGQRARKSYETLRGNYVDFANVMHSILQHAISGRGVYVHSVTGRAKDLDSFAAKASRPHVEDPRRPKYTNPLKDITDLAGVRVTTYFLDDVRFIEELVASEFEVVERSERRGSNPTVVGYQSLHFLLKLRDSRASLTEYSRFTGLVCELQVRTILQHAWAEIEHDINYKAVGVVPDAIRRRFNALAGVIEIADREFQAIKVAHDEVQARARERVGLGDLASVEITADSLKAYLDREYGSDGRVSQWSYQFTARILVNAGFKNLAEVEECIEGYDADLVSRTLWGTRQGQLSRFDDVLIASMGLAWAKVHPWSLREDWYETSCARRLQALRNIGVVPSNFKPSGYKAAQRRFEMEREGEDS</sequence>